<feature type="transmembrane region" description="Helical" evidence="7">
    <location>
        <begin position="165"/>
        <end position="184"/>
    </location>
</feature>
<feature type="transmembrane region" description="Helical" evidence="7">
    <location>
        <begin position="307"/>
        <end position="325"/>
    </location>
</feature>
<comment type="subcellular location">
    <subcellularLocation>
        <location evidence="1">Cell membrane</location>
        <topology evidence="1">Multi-pass membrane protein</topology>
    </subcellularLocation>
</comment>
<evidence type="ECO:0000256" key="5">
    <source>
        <dbReference type="ARBA" id="ARBA00022989"/>
    </source>
</evidence>
<sequence>MHAPSPPATNTPARWFLALVIVIFTAAASAPTPMYQLYQQSWHFSASMLTAVFAVYVLTLLISLLIFGSASDYIGRKPVIFTALVFEIVAMVFFLIAKDVQTLLIARAIQGFATGIATAVLGAALFDNDHHKGPITNAIAPLLGLASGAVITGILVEYGPSPLHLSYLAMLLVMVVLALLLWGLPETATRRPGILKSLTPRVFVPETARATMLEIAPANGSAWALGGFYLSLAPSVIARATDAPSSLAGGFAVACLMLSGAVSVLIAQKRQPAETLLAGTFIQTLGIIVLVLGIGLGMLWVFLAGSILAGFGFGATFLGSIRTLLPRAEPHERGGLMAAFYVMSYLSFCIPALLAGKLVSIWGLIRTAEGYGIALVALTFLALVLQIRKRQQRVAATGKV</sequence>
<dbReference type="InterPro" id="IPR036259">
    <property type="entry name" value="MFS_trans_sf"/>
</dbReference>
<dbReference type="SUPFAM" id="SSF103473">
    <property type="entry name" value="MFS general substrate transporter"/>
    <property type="match status" value="1"/>
</dbReference>
<feature type="transmembrane region" description="Helical" evidence="7">
    <location>
        <begin position="222"/>
        <end position="241"/>
    </location>
</feature>
<proteinExistence type="predicted"/>
<feature type="domain" description="Major facilitator superfamily (MFS) profile" evidence="8">
    <location>
        <begin position="13"/>
        <end position="400"/>
    </location>
</feature>
<dbReference type="PANTHER" id="PTHR23517:SF13">
    <property type="entry name" value="MAJOR FACILITATOR SUPERFAMILY MFS_1"/>
    <property type="match status" value="1"/>
</dbReference>
<reference evidence="9 10" key="1">
    <citation type="submission" date="2014-03" db="EMBL/GenBank/DDBJ databases">
        <title>The draft genome sequence of Thalassospira alkalitolerans JCM 18968.</title>
        <authorList>
            <person name="Lai Q."/>
            <person name="Shao Z."/>
        </authorList>
    </citation>
    <scope>NUCLEOTIDE SEQUENCE [LARGE SCALE GENOMIC DNA]</scope>
    <source>
        <strain evidence="9 10">JCM 18968</strain>
    </source>
</reference>
<dbReference type="GO" id="GO:0005886">
    <property type="term" value="C:plasma membrane"/>
    <property type="evidence" value="ECO:0007669"/>
    <property type="project" value="UniProtKB-SubCell"/>
</dbReference>
<evidence type="ECO:0000313" key="10">
    <source>
        <dbReference type="Proteomes" id="UP000193396"/>
    </source>
</evidence>
<evidence type="ECO:0000256" key="2">
    <source>
        <dbReference type="ARBA" id="ARBA00022448"/>
    </source>
</evidence>
<evidence type="ECO:0000256" key="7">
    <source>
        <dbReference type="SAM" id="Phobius"/>
    </source>
</evidence>
<dbReference type="Gene3D" id="1.20.1250.20">
    <property type="entry name" value="MFS general substrate transporter like domains"/>
    <property type="match status" value="1"/>
</dbReference>
<keyword evidence="5 7" id="KW-1133">Transmembrane helix</keyword>
<dbReference type="EMBL" id="JFKB01000001">
    <property type="protein sequence ID" value="OSQ50359.1"/>
    <property type="molecule type" value="Genomic_DNA"/>
</dbReference>
<gene>
    <name evidence="9" type="ORF">TALK_02595</name>
</gene>
<evidence type="ECO:0000259" key="8">
    <source>
        <dbReference type="PROSITE" id="PS50850"/>
    </source>
</evidence>
<dbReference type="AlphaFoldDB" id="A0A1Y2LG91"/>
<feature type="transmembrane region" description="Helical" evidence="7">
    <location>
        <begin position="79"/>
        <end position="97"/>
    </location>
</feature>
<evidence type="ECO:0000256" key="1">
    <source>
        <dbReference type="ARBA" id="ARBA00004651"/>
    </source>
</evidence>
<dbReference type="GO" id="GO:0022857">
    <property type="term" value="F:transmembrane transporter activity"/>
    <property type="evidence" value="ECO:0007669"/>
    <property type="project" value="InterPro"/>
</dbReference>
<feature type="transmembrane region" description="Helical" evidence="7">
    <location>
        <begin position="138"/>
        <end position="159"/>
    </location>
</feature>
<dbReference type="PANTHER" id="PTHR23517">
    <property type="entry name" value="RESISTANCE PROTEIN MDTM, PUTATIVE-RELATED-RELATED"/>
    <property type="match status" value="1"/>
</dbReference>
<dbReference type="OrthoDB" id="7283458at2"/>
<dbReference type="InterPro" id="IPR050171">
    <property type="entry name" value="MFS_Transporters"/>
</dbReference>
<feature type="transmembrane region" description="Helical" evidence="7">
    <location>
        <begin position="247"/>
        <end position="267"/>
    </location>
</feature>
<dbReference type="RefSeq" id="WP_085615501.1">
    <property type="nucleotide sequence ID" value="NZ_CAXBPE010000003.1"/>
</dbReference>
<dbReference type="PROSITE" id="PS50850">
    <property type="entry name" value="MFS"/>
    <property type="match status" value="1"/>
</dbReference>
<evidence type="ECO:0000256" key="4">
    <source>
        <dbReference type="ARBA" id="ARBA00022692"/>
    </source>
</evidence>
<protein>
    <submittedName>
        <fullName evidence="9">MFS transporter</fullName>
    </submittedName>
</protein>
<dbReference type="Proteomes" id="UP000193396">
    <property type="component" value="Unassembled WGS sequence"/>
</dbReference>
<keyword evidence="6 7" id="KW-0472">Membrane</keyword>
<feature type="transmembrane region" description="Helical" evidence="7">
    <location>
        <begin position="45"/>
        <end position="67"/>
    </location>
</feature>
<feature type="transmembrane region" description="Helical" evidence="7">
    <location>
        <begin position="103"/>
        <end position="126"/>
    </location>
</feature>
<feature type="transmembrane region" description="Helical" evidence="7">
    <location>
        <begin position="371"/>
        <end position="387"/>
    </location>
</feature>
<keyword evidence="2" id="KW-0813">Transport</keyword>
<feature type="transmembrane region" description="Helical" evidence="7">
    <location>
        <begin position="276"/>
        <end position="301"/>
    </location>
</feature>
<evidence type="ECO:0000256" key="3">
    <source>
        <dbReference type="ARBA" id="ARBA00022475"/>
    </source>
</evidence>
<name>A0A1Y2LG91_9PROT</name>
<evidence type="ECO:0000256" key="6">
    <source>
        <dbReference type="ARBA" id="ARBA00023136"/>
    </source>
</evidence>
<keyword evidence="10" id="KW-1185">Reference proteome</keyword>
<dbReference type="InterPro" id="IPR011701">
    <property type="entry name" value="MFS"/>
</dbReference>
<feature type="transmembrane region" description="Helical" evidence="7">
    <location>
        <begin position="337"/>
        <end position="365"/>
    </location>
</feature>
<organism evidence="9 10">
    <name type="scientific">Thalassospira alkalitolerans</name>
    <dbReference type="NCBI Taxonomy" id="1293890"/>
    <lineage>
        <taxon>Bacteria</taxon>
        <taxon>Pseudomonadati</taxon>
        <taxon>Pseudomonadota</taxon>
        <taxon>Alphaproteobacteria</taxon>
        <taxon>Rhodospirillales</taxon>
        <taxon>Thalassospiraceae</taxon>
        <taxon>Thalassospira</taxon>
    </lineage>
</organism>
<dbReference type="Pfam" id="PF07690">
    <property type="entry name" value="MFS_1"/>
    <property type="match status" value="1"/>
</dbReference>
<evidence type="ECO:0000313" key="9">
    <source>
        <dbReference type="EMBL" id="OSQ50359.1"/>
    </source>
</evidence>
<dbReference type="InterPro" id="IPR020846">
    <property type="entry name" value="MFS_dom"/>
</dbReference>
<comment type="caution">
    <text evidence="9">The sequence shown here is derived from an EMBL/GenBank/DDBJ whole genome shotgun (WGS) entry which is preliminary data.</text>
</comment>
<accession>A0A1Y2LG91</accession>
<keyword evidence="3" id="KW-1003">Cell membrane</keyword>
<keyword evidence="4 7" id="KW-0812">Transmembrane</keyword>
<dbReference type="STRING" id="1293890.TALK_02595"/>